<proteinExistence type="inferred from homology"/>
<dbReference type="GO" id="GO:0005886">
    <property type="term" value="C:plasma membrane"/>
    <property type="evidence" value="ECO:0007669"/>
    <property type="project" value="TreeGrafter"/>
</dbReference>
<keyword evidence="4 6" id="KW-1133">Transmembrane helix</keyword>
<keyword evidence="5 6" id="KW-0472">Membrane</keyword>
<dbReference type="Pfam" id="PF04547">
    <property type="entry name" value="Anoctamin"/>
    <property type="match status" value="1"/>
</dbReference>
<organism evidence="8 9">
    <name type="scientific">Artemia franciscana</name>
    <name type="common">Brine shrimp</name>
    <name type="synonym">Artemia sanfranciscana</name>
    <dbReference type="NCBI Taxonomy" id="6661"/>
    <lineage>
        <taxon>Eukaryota</taxon>
        <taxon>Metazoa</taxon>
        <taxon>Ecdysozoa</taxon>
        <taxon>Arthropoda</taxon>
        <taxon>Crustacea</taxon>
        <taxon>Branchiopoda</taxon>
        <taxon>Anostraca</taxon>
        <taxon>Artemiidae</taxon>
        <taxon>Artemia</taxon>
    </lineage>
</organism>
<dbReference type="Gene3D" id="2.170.130.30">
    <property type="match status" value="1"/>
</dbReference>
<feature type="domain" description="Anoctamin transmembrane" evidence="7">
    <location>
        <begin position="33"/>
        <end position="213"/>
    </location>
</feature>
<dbReference type="EMBL" id="JAVRJZ010000004">
    <property type="protein sequence ID" value="KAK2723958.1"/>
    <property type="molecule type" value="Genomic_DNA"/>
</dbReference>
<evidence type="ECO:0000256" key="5">
    <source>
        <dbReference type="ARBA" id="ARBA00023136"/>
    </source>
</evidence>
<evidence type="ECO:0000256" key="4">
    <source>
        <dbReference type="ARBA" id="ARBA00022989"/>
    </source>
</evidence>
<evidence type="ECO:0000313" key="9">
    <source>
        <dbReference type="Proteomes" id="UP001187531"/>
    </source>
</evidence>
<keyword evidence="9" id="KW-1185">Reference proteome</keyword>
<comment type="subcellular location">
    <subcellularLocation>
        <location evidence="1 6">Membrane</location>
        <topology evidence="1 6">Multi-pass membrane protein</topology>
    </subcellularLocation>
</comment>
<sequence>DVVKAFRRIQRNPAPKAPFWRTKFPSRLFSYASVLLMCAPGGCMFELTKQLVIIMLGQKMINLSKFVFFYQIVPPIMKFWRPIEADVTDEKKRPWWEDYALSSFTPAVLRNLNVAMILQFSFCTIFVTAVPLAPLIFFISNLIDIRLEAKKFLTHYKRPVYQTVEDIGVLGDMMDLIGKVSIRTNAFIIAFTCEFIPKWVYFYHHSDNSTMNGYFNKTLSWFDTRDFMDDKPDKPEEPPSLSPPSGKTNIKLVIEDAIYAQRSIESRIEASSGANLLKVLKDESDKHPRSFMFTTKNGFIETVNLVEPEPKNGWSWQTLKETGSKKEVTTQSLENIKPKNNDKYILRFGKSL</sequence>
<gene>
    <name evidence="8" type="ORF">QYM36_002336</name>
</gene>
<evidence type="ECO:0000313" key="8">
    <source>
        <dbReference type="EMBL" id="KAK2723958.1"/>
    </source>
</evidence>
<feature type="non-terminal residue" evidence="8">
    <location>
        <position position="1"/>
    </location>
</feature>
<dbReference type="InterPro" id="IPR007632">
    <property type="entry name" value="Anoctamin"/>
</dbReference>
<evidence type="ECO:0000259" key="7">
    <source>
        <dbReference type="Pfam" id="PF04547"/>
    </source>
</evidence>
<keyword evidence="3 6" id="KW-0812">Transmembrane</keyword>
<comment type="caution">
    <text evidence="6">Lacks conserved residue(s) required for the propagation of feature annotation.</text>
</comment>
<dbReference type="PANTHER" id="PTHR12308">
    <property type="entry name" value="ANOCTAMIN"/>
    <property type="match status" value="1"/>
</dbReference>
<dbReference type="GO" id="GO:0005254">
    <property type="term" value="F:chloride channel activity"/>
    <property type="evidence" value="ECO:0007669"/>
    <property type="project" value="TreeGrafter"/>
</dbReference>
<dbReference type="PANTHER" id="PTHR12308:SF83">
    <property type="entry name" value="ANOCTAMIN"/>
    <property type="match status" value="1"/>
</dbReference>
<accession>A0AA88LA43</accession>
<dbReference type="Proteomes" id="UP001187531">
    <property type="component" value="Unassembled WGS sequence"/>
</dbReference>
<reference evidence="8" key="1">
    <citation type="submission" date="2023-07" db="EMBL/GenBank/DDBJ databases">
        <title>Chromosome-level genome assembly of Artemia franciscana.</title>
        <authorList>
            <person name="Jo E."/>
        </authorList>
    </citation>
    <scope>NUCLEOTIDE SEQUENCE</scope>
    <source>
        <tissue evidence="8">Whole body</tissue>
    </source>
</reference>
<evidence type="ECO:0000256" key="2">
    <source>
        <dbReference type="ARBA" id="ARBA00009671"/>
    </source>
</evidence>
<protein>
    <recommendedName>
        <fullName evidence="6">Anoctamin</fullName>
    </recommendedName>
</protein>
<evidence type="ECO:0000256" key="3">
    <source>
        <dbReference type="ARBA" id="ARBA00022692"/>
    </source>
</evidence>
<evidence type="ECO:0000256" key="6">
    <source>
        <dbReference type="RuleBase" id="RU280814"/>
    </source>
</evidence>
<comment type="similarity">
    <text evidence="2 6">Belongs to the anoctamin family.</text>
</comment>
<evidence type="ECO:0000256" key="1">
    <source>
        <dbReference type="ARBA" id="ARBA00004141"/>
    </source>
</evidence>
<feature type="transmembrane region" description="Helical" evidence="6">
    <location>
        <begin position="116"/>
        <end position="143"/>
    </location>
</feature>
<name>A0AA88LA43_ARTSF</name>
<comment type="caution">
    <text evidence="8">The sequence shown here is derived from an EMBL/GenBank/DDBJ whole genome shotgun (WGS) entry which is preliminary data.</text>
</comment>
<dbReference type="AlphaFoldDB" id="A0AA88LA43"/>
<dbReference type="InterPro" id="IPR049452">
    <property type="entry name" value="Anoctamin_TM"/>
</dbReference>